<geneLocation type="plasmid" evidence="1 2">
    <name>unnamed2</name>
</geneLocation>
<dbReference type="EMBL" id="CP023038">
    <property type="protein sequence ID" value="AXY23954.1"/>
    <property type="molecule type" value="Genomic_DNA"/>
</dbReference>
<keyword evidence="1" id="KW-0614">Plasmid</keyword>
<dbReference type="AlphaFoldDB" id="A0A347WGG1"/>
<accession>A0A347WGG1</accession>
<gene>
    <name evidence="1" type="ORF">CD178_03210</name>
</gene>
<sequence>MMPVLSMGPFQGGRYHPLLRFLYSYKCITFVMQSGGSHVRRDVPCR</sequence>
<dbReference type="Proteomes" id="UP000264120">
    <property type="component" value="Plasmid unnamed2"/>
</dbReference>
<protein>
    <submittedName>
        <fullName evidence="1">Uncharacterized protein</fullName>
    </submittedName>
</protein>
<evidence type="ECO:0000313" key="1">
    <source>
        <dbReference type="EMBL" id="AXY23954.1"/>
    </source>
</evidence>
<reference evidence="1 2" key="1">
    <citation type="submission" date="2017-08" db="EMBL/GenBank/DDBJ databases">
        <title>Complete genome sequence of Gluconacetobacter saccharivorans CV1 isolated from Fermented Vinegar.</title>
        <authorList>
            <person name="Kim S.-Y."/>
        </authorList>
    </citation>
    <scope>NUCLEOTIDE SEQUENCE [LARGE SCALE GENOMIC DNA]</scope>
    <source>
        <strain evidence="1 2">CV1</strain>
        <plasmid evidence="1 2">unnamed2</plasmid>
    </source>
</reference>
<name>A0A347WGG1_9PROT</name>
<proteinExistence type="predicted"/>
<evidence type="ECO:0000313" key="2">
    <source>
        <dbReference type="Proteomes" id="UP000264120"/>
    </source>
</evidence>
<keyword evidence="2" id="KW-1185">Reference proteome</keyword>
<organism evidence="1 2">
    <name type="scientific">Komagataeibacter saccharivorans</name>
    <dbReference type="NCBI Taxonomy" id="265959"/>
    <lineage>
        <taxon>Bacteria</taxon>
        <taxon>Pseudomonadati</taxon>
        <taxon>Pseudomonadota</taxon>
        <taxon>Alphaproteobacteria</taxon>
        <taxon>Acetobacterales</taxon>
        <taxon>Acetobacteraceae</taxon>
        <taxon>Komagataeibacter</taxon>
    </lineage>
</organism>
<dbReference type="KEGG" id="ksc:CD178_03210"/>